<dbReference type="GO" id="GO:0005829">
    <property type="term" value="C:cytosol"/>
    <property type="evidence" value="ECO:0007669"/>
    <property type="project" value="TreeGrafter"/>
</dbReference>
<dbReference type="InterPro" id="IPR005025">
    <property type="entry name" value="FMN_Rdtase-like_dom"/>
</dbReference>
<dbReference type="InterPro" id="IPR050712">
    <property type="entry name" value="NAD(P)H-dep_reductase"/>
</dbReference>
<evidence type="ECO:0000313" key="4">
    <source>
        <dbReference type="Proteomes" id="UP000622653"/>
    </source>
</evidence>
<keyword evidence="4" id="KW-1185">Reference proteome</keyword>
<dbReference type="Pfam" id="PF03358">
    <property type="entry name" value="FMN_red"/>
    <property type="match status" value="1"/>
</dbReference>
<accession>A0A8J7GIL6</accession>
<comment type="caution">
    <text evidence="3">The sequence shown here is derived from an EMBL/GenBank/DDBJ whole genome shotgun (WGS) entry which is preliminary data.</text>
</comment>
<dbReference type="PANTHER" id="PTHR30543:SF21">
    <property type="entry name" value="NAD(P)H-DEPENDENT FMN REDUCTASE LOT6"/>
    <property type="match status" value="1"/>
</dbReference>
<dbReference type="InterPro" id="IPR029039">
    <property type="entry name" value="Flavoprotein-like_sf"/>
</dbReference>
<gene>
    <name evidence="3" type="ORF">IRY55_03955</name>
</gene>
<evidence type="ECO:0000259" key="2">
    <source>
        <dbReference type="Pfam" id="PF03358"/>
    </source>
</evidence>
<dbReference type="AlphaFoldDB" id="A0A8J7GIL6"/>
<dbReference type="RefSeq" id="WP_194561946.1">
    <property type="nucleotide sequence ID" value="NZ_JADKPV010000001.1"/>
</dbReference>
<reference evidence="3" key="1">
    <citation type="submission" date="2020-11" db="EMBL/GenBank/DDBJ databases">
        <title>Multidrug resistant novel bacterium Savagea serpentis sp. nov., isolated from the scats of a vine snake (Ahaetulla nasuta).</title>
        <authorList>
            <person name="Venkata Ramana V."/>
            <person name="Vikas Patil S."/>
            <person name="Yogita Lugani V."/>
        </authorList>
    </citation>
    <scope>NUCLEOTIDE SEQUENCE</scope>
    <source>
        <strain evidence="3">SN6</strain>
    </source>
</reference>
<dbReference type="EMBL" id="JADKPV010000001">
    <property type="protein sequence ID" value="MBF4500510.1"/>
    <property type="molecule type" value="Genomic_DNA"/>
</dbReference>
<dbReference type="PANTHER" id="PTHR30543">
    <property type="entry name" value="CHROMATE REDUCTASE"/>
    <property type="match status" value="1"/>
</dbReference>
<evidence type="ECO:0000313" key="3">
    <source>
        <dbReference type="EMBL" id="MBF4500510.1"/>
    </source>
</evidence>
<sequence length="181" mass="20218">MNIGFIIGSLREQSYNTKLASHITQAFSDVTFERISIGELPFFNEDLETNGDPHAVQQFKTAVERMDGLIILTPEYNGSIPGVLKNALDWGSRPVTNSVFHNKQVGIIGATPGGMGTAFAQIHLRQVLEAMRADVLPHEKLHVSRVHELCAVAEQPNTFRYVDRYVQQFIQFIQNTKGVHA</sequence>
<feature type="domain" description="NADPH-dependent FMN reductase-like" evidence="2">
    <location>
        <begin position="1"/>
        <end position="146"/>
    </location>
</feature>
<dbReference type="SUPFAM" id="SSF52218">
    <property type="entry name" value="Flavoproteins"/>
    <property type="match status" value="1"/>
</dbReference>
<dbReference type="GO" id="GO:0016491">
    <property type="term" value="F:oxidoreductase activity"/>
    <property type="evidence" value="ECO:0007669"/>
    <property type="project" value="InterPro"/>
</dbReference>
<evidence type="ECO:0000256" key="1">
    <source>
        <dbReference type="ARBA" id="ARBA00009428"/>
    </source>
</evidence>
<dbReference type="Gene3D" id="3.40.50.360">
    <property type="match status" value="1"/>
</dbReference>
<protein>
    <submittedName>
        <fullName evidence="3">NAD(P)H-dependent oxidoreductase</fullName>
    </submittedName>
</protein>
<name>A0A8J7GIL6_9BACL</name>
<proteinExistence type="inferred from homology"/>
<comment type="similarity">
    <text evidence="1">Belongs to the azoreductase type 2 family.</text>
</comment>
<dbReference type="GO" id="GO:0010181">
    <property type="term" value="F:FMN binding"/>
    <property type="evidence" value="ECO:0007669"/>
    <property type="project" value="TreeGrafter"/>
</dbReference>
<organism evidence="3 4">
    <name type="scientific">Savagea serpentis</name>
    <dbReference type="NCBI Taxonomy" id="2785297"/>
    <lineage>
        <taxon>Bacteria</taxon>
        <taxon>Bacillati</taxon>
        <taxon>Bacillota</taxon>
        <taxon>Bacilli</taxon>
        <taxon>Bacillales</taxon>
        <taxon>Caryophanaceae</taxon>
        <taxon>Savagea</taxon>
    </lineage>
</organism>
<dbReference type="Proteomes" id="UP000622653">
    <property type="component" value="Unassembled WGS sequence"/>
</dbReference>